<name>A0ACB9CM14_ARCLA</name>
<protein>
    <submittedName>
        <fullName evidence="1">Uncharacterized protein</fullName>
    </submittedName>
</protein>
<proteinExistence type="predicted"/>
<accession>A0ACB9CM14</accession>
<gene>
    <name evidence="1" type="ORF">L6452_14832</name>
</gene>
<keyword evidence="2" id="KW-1185">Reference proteome</keyword>
<reference evidence="2" key="1">
    <citation type="journal article" date="2022" name="Mol. Ecol. Resour.">
        <title>The genomes of chicory, endive, great burdock and yacon provide insights into Asteraceae palaeo-polyploidization history and plant inulin production.</title>
        <authorList>
            <person name="Fan W."/>
            <person name="Wang S."/>
            <person name="Wang H."/>
            <person name="Wang A."/>
            <person name="Jiang F."/>
            <person name="Liu H."/>
            <person name="Zhao H."/>
            <person name="Xu D."/>
            <person name="Zhang Y."/>
        </authorList>
    </citation>
    <scope>NUCLEOTIDE SEQUENCE [LARGE SCALE GENOMIC DNA]</scope>
    <source>
        <strain evidence="2">cv. Niubang</strain>
    </source>
</reference>
<evidence type="ECO:0000313" key="2">
    <source>
        <dbReference type="Proteomes" id="UP001055879"/>
    </source>
</evidence>
<evidence type="ECO:0000313" key="1">
    <source>
        <dbReference type="EMBL" id="KAI3735337.1"/>
    </source>
</evidence>
<organism evidence="1 2">
    <name type="scientific">Arctium lappa</name>
    <name type="common">Greater burdock</name>
    <name type="synonym">Lappa major</name>
    <dbReference type="NCBI Taxonomy" id="4217"/>
    <lineage>
        <taxon>Eukaryota</taxon>
        <taxon>Viridiplantae</taxon>
        <taxon>Streptophyta</taxon>
        <taxon>Embryophyta</taxon>
        <taxon>Tracheophyta</taxon>
        <taxon>Spermatophyta</taxon>
        <taxon>Magnoliopsida</taxon>
        <taxon>eudicotyledons</taxon>
        <taxon>Gunneridae</taxon>
        <taxon>Pentapetalae</taxon>
        <taxon>asterids</taxon>
        <taxon>campanulids</taxon>
        <taxon>Asterales</taxon>
        <taxon>Asteraceae</taxon>
        <taxon>Carduoideae</taxon>
        <taxon>Cardueae</taxon>
        <taxon>Arctiinae</taxon>
        <taxon>Arctium</taxon>
    </lineage>
</organism>
<dbReference type="Proteomes" id="UP001055879">
    <property type="component" value="Linkage Group LG04"/>
</dbReference>
<reference evidence="1 2" key="2">
    <citation type="journal article" date="2022" name="Mol. Ecol. Resour.">
        <title>The genomes of chicory, endive, great burdock and yacon provide insights into Asteraceae paleo-polyploidization history and plant inulin production.</title>
        <authorList>
            <person name="Fan W."/>
            <person name="Wang S."/>
            <person name="Wang H."/>
            <person name="Wang A."/>
            <person name="Jiang F."/>
            <person name="Liu H."/>
            <person name="Zhao H."/>
            <person name="Xu D."/>
            <person name="Zhang Y."/>
        </authorList>
    </citation>
    <scope>NUCLEOTIDE SEQUENCE [LARGE SCALE GENOMIC DNA]</scope>
    <source>
        <strain evidence="2">cv. Niubang</strain>
    </source>
</reference>
<dbReference type="EMBL" id="CM042050">
    <property type="protein sequence ID" value="KAI3735337.1"/>
    <property type="molecule type" value="Genomic_DNA"/>
</dbReference>
<comment type="caution">
    <text evidence="1">The sequence shown here is derived from an EMBL/GenBank/DDBJ whole genome shotgun (WGS) entry which is preliminary data.</text>
</comment>
<sequence>MLRGGWSIAGDLVLRLARRRRLPEMMVIEPATAVRIPIGGFPRHCRLHSHASNFFSIPLNKFSRRNNLIKNRIKASLGELSGPVKQVKPQLYHPSEDISDCEELDENGYAILRPAETSRTIIEANSQALLMFSGLVSDGVYENIFLPDLPYVKGEHGSIYFQVKNDEDILQTLASGDNLVQVIIGLDTTEMVSEMESLGQSEDDSGFEDEDSDIDDEDEDEDDENDNYGKDWVSILEDDKDSDGSLDDWAKLETMRSSHPMDFAKQLAEFVSDVPVNYMDQPPAGLAIQGLLRPAFVEEDSVINEHMFDYQSNDEEANQIAESKEVVAVFNGIGHVVGPSQDVKNLEEESQKDQSLGNGNSYYKLEIIKMQLISAHGNQASVEVEDFSRSQPDAIAHSAAKIISWAKSGGDKTAQALKSLCWRCKGIQVEEVALIGVDSLGFDVRVCSGRQVQTLRFAFKNRASSEYSVESQLNCLLFPVTPGKQQKKEVVHQSEQLS</sequence>